<keyword evidence="2" id="KW-1185">Reference proteome</keyword>
<proteinExistence type="predicted"/>
<dbReference type="EMBL" id="JBHSWG010000001">
    <property type="protein sequence ID" value="MFC6759518.1"/>
    <property type="molecule type" value="Genomic_DNA"/>
</dbReference>
<evidence type="ECO:0008006" key="3">
    <source>
        <dbReference type="Google" id="ProtNLM"/>
    </source>
</evidence>
<protein>
    <recommendedName>
        <fullName evidence="3">Lipoprotein</fullName>
    </recommendedName>
</protein>
<sequence>MALLCAALVAGCSDSENRFAFDGKYFRTKVKRVDKQRDVFVATVKGVSQSFEGARGPRCTRQTAIAWRPMAVPTSIGWWGRTRRQTSCALSMTR</sequence>
<gene>
    <name evidence="1" type="ORF">ACFQFQ_08475</name>
</gene>
<organism evidence="1 2">
    <name type="scientific">Sulfitobacter porphyrae</name>
    <dbReference type="NCBI Taxonomy" id="1246864"/>
    <lineage>
        <taxon>Bacteria</taxon>
        <taxon>Pseudomonadati</taxon>
        <taxon>Pseudomonadota</taxon>
        <taxon>Alphaproteobacteria</taxon>
        <taxon>Rhodobacterales</taxon>
        <taxon>Roseobacteraceae</taxon>
        <taxon>Sulfitobacter</taxon>
    </lineage>
</organism>
<name>A0ABW2B3P4_9RHOB</name>
<dbReference type="Proteomes" id="UP001596353">
    <property type="component" value="Unassembled WGS sequence"/>
</dbReference>
<comment type="caution">
    <text evidence="1">The sequence shown here is derived from an EMBL/GenBank/DDBJ whole genome shotgun (WGS) entry which is preliminary data.</text>
</comment>
<accession>A0ABW2B3P4</accession>
<evidence type="ECO:0000313" key="2">
    <source>
        <dbReference type="Proteomes" id="UP001596353"/>
    </source>
</evidence>
<evidence type="ECO:0000313" key="1">
    <source>
        <dbReference type="EMBL" id="MFC6759518.1"/>
    </source>
</evidence>
<reference evidence="2" key="1">
    <citation type="journal article" date="2019" name="Int. J. Syst. Evol. Microbiol.">
        <title>The Global Catalogue of Microorganisms (GCM) 10K type strain sequencing project: providing services to taxonomists for standard genome sequencing and annotation.</title>
        <authorList>
            <consortium name="The Broad Institute Genomics Platform"/>
            <consortium name="The Broad Institute Genome Sequencing Center for Infectious Disease"/>
            <person name="Wu L."/>
            <person name="Ma J."/>
        </authorList>
    </citation>
    <scope>NUCLEOTIDE SEQUENCE [LARGE SCALE GENOMIC DNA]</scope>
    <source>
        <strain evidence="2">CCUG 66188</strain>
    </source>
</reference>